<dbReference type="Pfam" id="PF00990">
    <property type="entry name" value="GGDEF"/>
    <property type="match status" value="1"/>
</dbReference>
<dbReference type="Proteomes" id="UP000004374">
    <property type="component" value="Unassembled WGS sequence"/>
</dbReference>
<keyword evidence="6" id="KW-1185">Reference proteome</keyword>
<dbReference type="PANTHER" id="PTHR45138:SF9">
    <property type="entry name" value="DIGUANYLATE CYCLASE DGCM-RELATED"/>
    <property type="match status" value="1"/>
</dbReference>
<dbReference type="GO" id="GO:0052621">
    <property type="term" value="F:diguanylate cyclase activity"/>
    <property type="evidence" value="ECO:0007669"/>
    <property type="project" value="UniProtKB-EC"/>
</dbReference>
<dbReference type="InterPro" id="IPR000160">
    <property type="entry name" value="GGDEF_dom"/>
</dbReference>
<comment type="catalytic activity">
    <reaction evidence="3">
        <text>2 GTP = 3',3'-c-di-GMP + 2 diphosphate</text>
        <dbReference type="Rhea" id="RHEA:24898"/>
        <dbReference type="ChEBI" id="CHEBI:33019"/>
        <dbReference type="ChEBI" id="CHEBI:37565"/>
        <dbReference type="ChEBI" id="CHEBI:58805"/>
        <dbReference type="EC" id="2.7.7.65"/>
    </reaction>
</comment>
<dbReference type="Gene3D" id="3.30.70.270">
    <property type="match status" value="1"/>
</dbReference>
<sequence length="534" mass="60221">MVLLSCCVFVGQAAAQTNTVRLQLRWHHQFQFAGYYMALEQGYYHSAGLDVQIMPGAPGIAALDQVLKREAEFAVSASGALLTYLQGQPVVALAAIMQKSPSVWLVRADSGIYTLQDLAQKRLELTLSQENTELLAVFAKEGIDISKLKLSSSSMKLDNLLSGQSDAFNAYLSNEPYLLEQMDVPYRVIQPIEYGVNFYQDILVGHADWLAQHPVAAEAFLQASLRGWRFALDNIDYTVAHIHQRYAPEKSIAHLQYEARVLRQLIMPELVEIGHMNAGRWQQIAAMYLQLGMIDQLKPLDGFIYQSATEAVVDYRLLLKSVLLMLLLMSLLSFFTLRYRRLARALQAEIARHAQTEQQLIERNQELLQLASTDILTGLANRRVIMQQAQAEIRRANRYQKNLAVLMLDIDHFKKINDQHGHAAGDKVLAEFAALCLRNIRDTDLAGRYGGEEFFILLPEVDLQTAILSAERLRLAVAEHPFTLSCGEQLQVTCSIGIAMYLPQQDNLDKLLLRADQALYQAKHLGRNRCAVMY</sequence>
<dbReference type="EC" id="2.7.7.65" evidence="2"/>
<evidence type="ECO:0000256" key="1">
    <source>
        <dbReference type="ARBA" id="ARBA00001946"/>
    </source>
</evidence>
<dbReference type="InterPro" id="IPR050469">
    <property type="entry name" value="Diguanylate_Cyclase"/>
</dbReference>
<dbReference type="GO" id="GO:1902201">
    <property type="term" value="P:negative regulation of bacterial-type flagellum-dependent cell motility"/>
    <property type="evidence" value="ECO:0007669"/>
    <property type="project" value="TreeGrafter"/>
</dbReference>
<organism evidence="5 6">
    <name type="scientific">Rheinheimera nanhaiensis E407-8</name>
    <dbReference type="NCBI Taxonomy" id="562729"/>
    <lineage>
        <taxon>Bacteria</taxon>
        <taxon>Pseudomonadati</taxon>
        <taxon>Pseudomonadota</taxon>
        <taxon>Gammaproteobacteria</taxon>
        <taxon>Chromatiales</taxon>
        <taxon>Chromatiaceae</taxon>
        <taxon>Rheinheimera</taxon>
    </lineage>
</organism>
<dbReference type="GO" id="GO:0005886">
    <property type="term" value="C:plasma membrane"/>
    <property type="evidence" value="ECO:0007669"/>
    <property type="project" value="TreeGrafter"/>
</dbReference>
<dbReference type="CDD" id="cd01949">
    <property type="entry name" value="GGDEF"/>
    <property type="match status" value="1"/>
</dbReference>
<dbReference type="FunFam" id="3.30.70.270:FF:000001">
    <property type="entry name" value="Diguanylate cyclase domain protein"/>
    <property type="match status" value="1"/>
</dbReference>
<evidence type="ECO:0000259" key="4">
    <source>
        <dbReference type="PROSITE" id="PS50887"/>
    </source>
</evidence>
<dbReference type="PROSITE" id="PS50887">
    <property type="entry name" value="GGDEF"/>
    <property type="match status" value="1"/>
</dbReference>
<feature type="domain" description="GGDEF" evidence="4">
    <location>
        <begin position="401"/>
        <end position="534"/>
    </location>
</feature>
<accession>I1DVR4</accession>
<dbReference type="InterPro" id="IPR015168">
    <property type="entry name" value="SsuA/THI5"/>
</dbReference>
<evidence type="ECO:0000313" key="5">
    <source>
        <dbReference type="EMBL" id="GAB58142.1"/>
    </source>
</evidence>
<dbReference type="SUPFAM" id="SSF55073">
    <property type="entry name" value="Nucleotide cyclase"/>
    <property type="match status" value="1"/>
</dbReference>
<dbReference type="AlphaFoldDB" id="I1DVR4"/>
<dbReference type="NCBIfam" id="TIGR00254">
    <property type="entry name" value="GGDEF"/>
    <property type="match status" value="1"/>
</dbReference>
<evidence type="ECO:0000313" key="6">
    <source>
        <dbReference type="Proteomes" id="UP000004374"/>
    </source>
</evidence>
<dbReference type="EMBL" id="BAFK01000005">
    <property type="protein sequence ID" value="GAB58142.1"/>
    <property type="molecule type" value="Genomic_DNA"/>
</dbReference>
<dbReference type="Pfam" id="PF09084">
    <property type="entry name" value="NMT1"/>
    <property type="match status" value="1"/>
</dbReference>
<comment type="cofactor">
    <cofactor evidence="1">
        <name>Mg(2+)</name>
        <dbReference type="ChEBI" id="CHEBI:18420"/>
    </cofactor>
</comment>
<evidence type="ECO:0000256" key="3">
    <source>
        <dbReference type="ARBA" id="ARBA00034247"/>
    </source>
</evidence>
<dbReference type="SUPFAM" id="SSF53850">
    <property type="entry name" value="Periplasmic binding protein-like II"/>
    <property type="match status" value="1"/>
</dbReference>
<dbReference type="PANTHER" id="PTHR45138">
    <property type="entry name" value="REGULATORY COMPONENTS OF SENSORY TRANSDUCTION SYSTEM"/>
    <property type="match status" value="1"/>
</dbReference>
<dbReference type="SMART" id="SM00267">
    <property type="entry name" value="GGDEF"/>
    <property type="match status" value="1"/>
</dbReference>
<gene>
    <name evidence="5" type="ORF">RNAN_1113</name>
</gene>
<dbReference type="InterPro" id="IPR043128">
    <property type="entry name" value="Rev_trsase/Diguanyl_cyclase"/>
</dbReference>
<dbReference type="GO" id="GO:0043709">
    <property type="term" value="P:cell adhesion involved in single-species biofilm formation"/>
    <property type="evidence" value="ECO:0007669"/>
    <property type="project" value="TreeGrafter"/>
</dbReference>
<proteinExistence type="predicted"/>
<comment type="caution">
    <text evidence="5">The sequence shown here is derived from an EMBL/GenBank/DDBJ whole genome shotgun (WGS) entry which is preliminary data.</text>
</comment>
<reference evidence="5 6" key="1">
    <citation type="journal article" date="2012" name="J. Bacteriol.">
        <title>Genome Sequence of the Protease-Producing Bacterium Rheinheimera nanhaiensis E407-8T, Isolated from Deep-Sea Sediment of the South China Sea.</title>
        <authorList>
            <person name="Zhang X.-Y."/>
            <person name="Zhang Y.-J."/>
            <person name="Qin Q.-L."/>
            <person name="Xie B.-B."/>
            <person name="Chen X.-L."/>
            <person name="Zhou B.-C."/>
            <person name="Zhang Y.-Z."/>
        </authorList>
    </citation>
    <scope>NUCLEOTIDE SEQUENCE [LARGE SCALE GENOMIC DNA]</scope>
    <source>
        <strain evidence="5 6">E407-8</strain>
    </source>
</reference>
<dbReference type="STRING" id="562729.RNAN_1113"/>
<protein>
    <recommendedName>
        <fullName evidence="2">diguanylate cyclase</fullName>
        <ecNumber evidence="2">2.7.7.65</ecNumber>
    </recommendedName>
</protein>
<evidence type="ECO:0000256" key="2">
    <source>
        <dbReference type="ARBA" id="ARBA00012528"/>
    </source>
</evidence>
<name>I1DVR4_9GAMM</name>
<dbReference type="Gene3D" id="3.40.190.10">
    <property type="entry name" value="Periplasmic binding protein-like II"/>
    <property type="match status" value="2"/>
</dbReference>
<dbReference type="InterPro" id="IPR029787">
    <property type="entry name" value="Nucleotide_cyclase"/>
</dbReference>